<dbReference type="EMBL" id="KZ678129">
    <property type="protein sequence ID" value="PSN73575.1"/>
    <property type="molecule type" value="Genomic_DNA"/>
</dbReference>
<feature type="compositionally biased region" description="Polar residues" evidence="1">
    <location>
        <begin position="11"/>
        <end position="24"/>
    </location>
</feature>
<name>A0A2T2P7B5_CORCC</name>
<organism evidence="2 3">
    <name type="scientific">Corynespora cassiicola Philippines</name>
    <dbReference type="NCBI Taxonomy" id="1448308"/>
    <lineage>
        <taxon>Eukaryota</taxon>
        <taxon>Fungi</taxon>
        <taxon>Dikarya</taxon>
        <taxon>Ascomycota</taxon>
        <taxon>Pezizomycotina</taxon>
        <taxon>Dothideomycetes</taxon>
        <taxon>Pleosporomycetidae</taxon>
        <taxon>Pleosporales</taxon>
        <taxon>Corynesporascaceae</taxon>
        <taxon>Corynespora</taxon>
    </lineage>
</organism>
<keyword evidence="3" id="KW-1185">Reference proteome</keyword>
<dbReference type="OrthoDB" id="190201at2759"/>
<dbReference type="STRING" id="1448308.A0A2T2P7B5"/>
<sequence length="357" mass="40064">MISDERPQSRAPPSTSEPDTSSNSVKKDLPPSMIYNVLPAVVQCRIPTLPSLRRSITDLRGRAVHIKGAAFITESTVPENAESPPPSYRSRTTSVERNRNSVVSTETEEIDFRDDISERPTSSMSTPPPFTFSETRTGINWKYANQGISLLTQAYQESNNLGREDDETSTILTRQLYIHGMTYLLRGLPAELTPEETLSLQAAIPQHILNLQNDPNAHALVQVQGPRTLRQADPPQDTSILHRITAMVVFQTFMMIQFLLPYIKLFIGHAYRFEREHKITQRFVNKSITTVDELGRRSLQLSQTVCQMNDGKVGQAINDLTFWWVRGLTGGIQQGIADGVVMFGNERPATGRVEKLD</sequence>
<proteinExistence type="predicted"/>
<dbReference type="AlphaFoldDB" id="A0A2T2P7B5"/>
<reference evidence="2 3" key="1">
    <citation type="journal article" date="2018" name="Front. Microbiol.">
        <title>Genome-Wide Analysis of Corynespora cassiicola Leaf Fall Disease Putative Effectors.</title>
        <authorList>
            <person name="Lopez D."/>
            <person name="Ribeiro S."/>
            <person name="Label P."/>
            <person name="Fumanal B."/>
            <person name="Venisse J.S."/>
            <person name="Kohler A."/>
            <person name="de Oliveira R.R."/>
            <person name="Labutti K."/>
            <person name="Lipzen A."/>
            <person name="Lail K."/>
            <person name="Bauer D."/>
            <person name="Ohm R.A."/>
            <person name="Barry K.W."/>
            <person name="Spatafora J."/>
            <person name="Grigoriev I.V."/>
            <person name="Martin F.M."/>
            <person name="Pujade-Renaud V."/>
        </authorList>
    </citation>
    <scope>NUCLEOTIDE SEQUENCE [LARGE SCALE GENOMIC DNA]</scope>
    <source>
        <strain evidence="2 3">Philippines</strain>
    </source>
</reference>
<protein>
    <submittedName>
        <fullName evidence="2">Uncharacterized protein</fullName>
    </submittedName>
</protein>
<accession>A0A2T2P7B5</accession>
<evidence type="ECO:0000256" key="1">
    <source>
        <dbReference type="SAM" id="MobiDB-lite"/>
    </source>
</evidence>
<feature type="region of interest" description="Disordered" evidence="1">
    <location>
        <begin position="75"/>
        <end position="110"/>
    </location>
</feature>
<evidence type="ECO:0000313" key="3">
    <source>
        <dbReference type="Proteomes" id="UP000240883"/>
    </source>
</evidence>
<feature type="region of interest" description="Disordered" evidence="1">
    <location>
        <begin position="1"/>
        <end position="30"/>
    </location>
</feature>
<dbReference type="Proteomes" id="UP000240883">
    <property type="component" value="Unassembled WGS sequence"/>
</dbReference>
<evidence type="ECO:0000313" key="2">
    <source>
        <dbReference type="EMBL" id="PSN73575.1"/>
    </source>
</evidence>
<gene>
    <name evidence="2" type="ORF">BS50DRAFT_569099</name>
</gene>